<proteinExistence type="predicted"/>
<dbReference type="NCBIfam" id="TIGR01509">
    <property type="entry name" value="HAD-SF-IA-v3"/>
    <property type="match status" value="1"/>
</dbReference>
<dbReference type="EMBL" id="SMKO01000117">
    <property type="protein sequence ID" value="TDC99286.1"/>
    <property type="molecule type" value="Genomic_DNA"/>
</dbReference>
<gene>
    <name evidence="1" type="ORF">E1292_32410</name>
</gene>
<dbReference type="AlphaFoldDB" id="A0A4R4V7H1"/>
<sequence>MPRPKVVLFDAMGVLYRYGNVQGRVLIPYLRDHGCSRTEQEIRAAYRSATLGGMTTDRFWSVAGLSREGRDADYCTRHQLNEGVAEALAELGGDGLELACLSNDTAVWSELVRRRFGLEGPVRRWFVSSDLRARKPDGAAYTAVIEALGVAPDQVVFVDDRPVNLVPARTLGMCTIVFLSDDTDANPGPSDELRQQSIVRTMPELVAAIRDLA</sequence>
<dbReference type="InterPro" id="IPR006439">
    <property type="entry name" value="HAD-SF_hydro_IA"/>
</dbReference>
<dbReference type="SFLD" id="SFLDG01129">
    <property type="entry name" value="C1.5:_HAD__Beta-PGM__Phosphata"/>
    <property type="match status" value="1"/>
</dbReference>
<dbReference type="SUPFAM" id="SSF56784">
    <property type="entry name" value="HAD-like"/>
    <property type="match status" value="1"/>
</dbReference>
<evidence type="ECO:0000313" key="2">
    <source>
        <dbReference type="Proteomes" id="UP000295258"/>
    </source>
</evidence>
<keyword evidence="2" id="KW-1185">Reference proteome</keyword>
<dbReference type="RefSeq" id="WP_132599820.1">
    <property type="nucleotide sequence ID" value="NZ_SMKO01000117.1"/>
</dbReference>
<dbReference type="Pfam" id="PF00702">
    <property type="entry name" value="Hydrolase"/>
    <property type="match status" value="1"/>
</dbReference>
<accession>A0A4R4V7H1</accession>
<protein>
    <submittedName>
        <fullName evidence="1">HAD family hydrolase</fullName>
    </submittedName>
</protein>
<comment type="caution">
    <text evidence="1">The sequence shown here is derived from an EMBL/GenBank/DDBJ whole genome shotgun (WGS) entry which is preliminary data.</text>
</comment>
<dbReference type="InterPro" id="IPR036412">
    <property type="entry name" value="HAD-like_sf"/>
</dbReference>
<organism evidence="1 2">
    <name type="scientific">Nonomuraea deserti</name>
    <dbReference type="NCBI Taxonomy" id="1848322"/>
    <lineage>
        <taxon>Bacteria</taxon>
        <taxon>Bacillati</taxon>
        <taxon>Actinomycetota</taxon>
        <taxon>Actinomycetes</taxon>
        <taxon>Streptosporangiales</taxon>
        <taxon>Streptosporangiaceae</taxon>
        <taxon>Nonomuraea</taxon>
    </lineage>
</organism>
<dbReference type="Gene3D" id="3.40.50.1000">
    <property type="entry name" value="HAD superfamily/HAD-like"/>
    <property type="match status" value="1"/>
</dbReference>
<dbReference type="GO" id="GO:0016787">
    <property type="term" value="F:hydrolase activity"/>
    <property type="evidence" value="ECO:0007669"/>
    <property type="project" value="UniProtKB-KW"/>
</dbReference>
<name>A0A4R4V7H1_9ACTN</name>
<keyword evidence="1" id="KW-0378">Hydrolase</keyword>
<dbReference type="PANTHER" id="PTHR43611">
    <property type="entry name" value="ALPHA-D-GLUCOSE 1-PHOSPHATE PHOSPHATASE"/>
    <property type="match status" value="1"/>
</dbReference>
<evidence type="ECO:0000313" key="1">
    <source>
        <dbReference type="EMBL" id="TDC99286.1"/>
    </source>
</evidence>
<dbReference type="SFLD" id="SFLDS00003">
    <property type="entry name" value="Haloacid_Dehalogenase"/>
    <property type="match status" value="1"/>
</dbReference>
<dbReference type="InterPro" id="IPR023214">
    <property type="entry name" value="HAD_sf"/>
</dbReference>
<dbReference type="PRINTS" id="PR00413">
    <property type="entry name" value="HADHALOGNASE"/>
</dbReference>
<dbReference type="PANTHER" id="PTHR43611:SF3">
    <property type="entry name" value="FLAVIN MONONUCLEOTIDE HYDROLASE 1, CHLOROPLATIC"/>
    <property type="match status" value="1"/>
</dbReference>
<reference evidence="1 2" key="1">
    <citation type="submission" date="2019-03" db="EMBL/GenBank/DDBJ databases">
        <title>Draft genome sequences of novel Actinobacteria.</title>
        <authorList>
            <person name="Sahin N."/>
            <person name="Ay H."/>
            <person name="Saygin H."/>
        </authorList>
    </citation>
    <scope>NUCLEOTIDE SEQUENCE [LARGE SCALE GENOMIC DNA]</scope>
    <source>
        <strain evidence="1 2">KC310</strain>
    </source>
</reference>
<dbReference type="Proteomes" id="UP000295258">
    <property type="component" value="Unassembled WGS sequence"/>
</dbReference>